<gene>
    <name evidence="2" type="ORF">JZ751_013247</name>
</gene>
<protein>
    <submittedName>
        <fullName evidence="2">Uncharacterized protein</fullName>
    </submittedName>
</protein>
<feature type="transmembrane region" description="Helical" evidence="1">
    <location>
        <begin position="68"/>
        <end position="94"/>
    </location>
</feature>
<dbReference type="AlphaFoldDB" id="A0A8T2NSF8"/>
<keyword evidence="1" id="KW-0812">Transmembrane</keyword>
<sequence>MKAISVKMTSLKYCVPSVRQRPLPAYVVISVPASLSWFYFLGDFCASFSPGAAFASCVTSVLTRLSQLCYSCVCSVISVSVLLCPAVLAVPLSVQKDERQRVQFTKMKHLTLFLQ</sequence>
<name>A0A8T2NSF8_9TELE</name>
<evidence type="ECO:0000256" key="1">
    <source>
        <dbReference type="SAM" id="Phobius"/>
    </source>
</evidence>
<keyword evidence="3" id="KW-1185">Reference proteome</keyword>
<keyword evidence="1" id="KW-0472">Membrane</keyword>
<keyword evidence="1" id="KW-1133">Transmembrane helix</keyword>
<organism evidence="2 3">
    <name type="scientific">Albula glossodonta</name>
    <name type="common">roundjaw bonefish</name>
    <dbReference type="NCBI Taxonomy" id="121402"/>
    <lineage>
        <taxon>Eukaryota</taxon>
        <taxon>Metazoa</taxon>
        <taxon>Chordata</taxon>
        <taxon>Craniata</taxon>
        <taxon>Vertebrata</taxon>
        <taxon>Euteleostomi</taxon>
        <taxon>Actinopterygii</taxon>
        <taxon>Neopterygii</taxon>
        <taxon>Teleostei</taxon>
        <taxon>Albuliformes</taxon>
        <taxon>Albulidae</taxon>
        <taxon>Albula</taxon>
    </lineage>
</organism>
<proteinExistence type="predicted"/>
<dbReference type="EMBL" id="JAFBMS010000022">
    <property type="protein sequence ID" value="KAG9343863.1"/>
    <property type="molecule type" value="Genomic_DNA"/>
</dbReference>
<dbReference type="Proteomes" id="UP000824540">
    <property type="component" value="Unassembled WGS sequence"/>
</dbReference>
<evidence type="ECO:0000313" key="2">
    <source>
        <dbReference type="EMBL" id="KAG9343863.1"/>
    </source>
</evidence>
<comment type="caution">
    <text evidence="2">The sequence shown here is derived from an EMBL/GenBank/DDBJ whole genome shotgun (WGS) entry which is preliminary data.</text>
</comment>
<evidence type="ECO:0000313" key="3">
    <source>
        <dbReference type="Proteomes" id="UP000824540"/>
    </source>
</evidence>
<feature type="transmembrane region" description="Helical" evidence="1">
    <location>
        <begin position="21"/>
        <end position="40"/>
    </location>
</feature>
<reference evidence="2" key="1">
    <citation type="thesis" date="2021" institute="BYU ScholarsArchive" country="Provo, UT, USA">
        <title>Applications of and Algorithms for Genome Assembly and Genomic Analyses with an Emphasis on Marine Teleosts.</title>
        <authorList>
            <person name="Pickett B.D."/>
        </authorList>
    </citation>
    <scope>NUCLEOTIDE SEQUENCE</scope>
    <source>
        <strain evidence="2">HI-2016</strain>
    </source>
</reference>
<accession>A0A8T2NSF8</accession>
<feature type="non-terminal residue" evidence="2">
    <location>
        <position position="115"/>
    </location>
</feature>